<name>A0ABX4BJ69_FLAFR</name>
<comment type="caution">
    <text evidence="2">The sequence shown here is derived from an EMBL/GenBank/DDBJ whole genome shotgun (WGS) entry which is preliminary data.</text>
</comment>
<evidence type="ECO:0000313" key="3">
    <source>
        <dbReference type="Proteomes" id="UP000198382"/>
    </source>
</evidence>
<sequence length="618" mass="72356">MTIEYIFIKNYRAIKNQGFNFSSKFSIDYSSKNTFLSIGEKPFHIENFYGNSIKNVTGLVGQNGVGKSTILNYIKGVLSFPLNSNPDNLDCLIVLYDSTKNEFTVVKNGMEFNLVTKNIKFKTISLNTKKDIESVDDRFKTILGEVQEFNDNAILYLSNIYDNSAETRYGPLKKPYVVNLSLNYLTKDPSDSDVQSTLKYRELENNIKFILNSNKKVFSLNLPEYITFNFKNIIVDEFLREHIDYKGDSKDSDFKEKLSELLKKIQSRSNYFQDKNIRLKFWLLANLIIQIQNYYKVDGVNDLYLSIKDCNIEDLEDKLMNFLKSNLKYLTTKHIGNKNTQFIDGFSWDNYFDNYSTFINKTLLVFNKYDKRNKSNNTLNVPLNKNSEEDIKELIELSEICTIELNIIYFVWRDMSTGETMLLRFFSNLYLFSQHLKLDDDVRNVKSLVFLFDEIEAFYHPQWQKKIMKLLFDFINEEFVQYNNQIIFSSHSPLTISDMPKSDLIFLQKNENEIVSKNNLNEHRNTFASNIHSLLTDTFFLQDGHIGDFADDKINYIINLLVDGRLKDIVEKRDEIEKIISIIGEPVIKNKLLEILESRLRANLITIKSDIETLKNKN</sequence>
<evidence type="ECO:0000259" key="1">
    <source>
        <dbReference type="Pfam" id="PF13304"/>
    </source>
</evidence>
<dbReference type="Gene3D" id="3.40.50.300">
    <property type="entry name" value="P-loop containing nucleotide triphosphate hydrolases"/>
    <property type="match status" value="1"/>
</dbReference>
<dbReference type="InterPro" id="IPR027417">
    <property type="entry name" value="P-loop_NTPase"/>
</dbReference>
<accession>A0ABX4BJ69</accession>
<dbReference type="PANTHER" id="PTHR32182:SF22">
    <property type="entry name" value="ATP-DEPENDENT ENDONUCLEASE, OLD FAMILY-RELATED"/>
    <property type="match status" value="1"/>
</dbReference>
<dbReference type="PANTHER" id="PTHR32182">
    <property type="entry name" value="DNA REPLICATION AND REPAIR PROTEIN RECF"/>
    <property type="match status" value="1"/>
</dbReference>
<evidence type="ECO:0000313" key="2">
    <source>
        <dbReference type="EMBL" id="OXA74854.1"/>
    </source>
</evidence>
<dbReference type="SUPFAM" id="SSF52540">
    <property type="entry name" value="P-loop containing nucleoside triphosphate hydrolases"/>
    <property type="match status" value="1"/>
</dbReference>
<dbReference type="Pfam" id="PF13304">
    <property type="entry name" value="AAA_21"/>
    <property type="match status" value="1"/>
</dbReference>
<dbReference type="EMBL" id="MUGV01000065">
    <property type="protein sequence ID" value="OXA74854.1"/>
    <property type="molecule type" value="Genomic_DNA"/>
</dbReference>
<dbReference type="InterPro" id="IPR003959">
    <property type="entry name" value="ATPase_AAA_core"/>
</dbReference>
<reference evidence="2 3" key="1">
    <citation type="submission" date="2016-11" db="EMBL/GenBank/DDBJ databases">
        <title>Whole genomes of Flavobacteriaceae.</title>
        <authorList>
            <person name="Stine C."/>
            <person name="Li C."/>
            <person name="Tadesse D."/>
        </authorList>
    </citation>
    <scope>NUCLEOTIDE SEQUENCE [LARGE SCALE GENOMIC DNA]</scope>
    <source>
        <strain evidence="2 3">DSM 15937</strain>
    </source>
</reference>
<gene>
    <name evidence="2" type="ORF">B0A65_22965</name>
</gene>
<dbReference type="RefSeq" id="WP_074657889.1">
    <property type="nucleotide sequence ID" value="NZ_MUGV01000065.1"/>
</dbReference>
<proteinExistence type="predicted"/>
<dbReference type="Proteomes" id="UP000198382">
    <property type="component" value="Unassembled WGS sequence"/>
</dbReference>
<feature type="domain" description="ATPase AAA-type core" evidence="1">
    <location>
        <begin position="409"/>
        <end position="496"/>
    </location>
</feature>
<organism evidence="2 3">
    <name type="scientific">Flavobacterium frigidimaris</name>
    <dbReference type="NCBI Taxonomy" id="262320"/>
    <lineage>
        <taxon>Bacteria</taxon>
        <taxon>Pseudomonadati</taxon>
        <taxon>Bacteroidota</taxon>
        <taxon>Flavobacteriia</taxon>
        <taxon>Flavobacteriales</taxon>
        <taxon>Flavobacteriaceae</taxon>
        <taxon>Flavobacterium</taxon>
    </lineage>
</organism>
<keyword evidence="3" id="KW-1185">Reference proteome</keyword>
<protein>
    <recommendedName>
        <fullName evidence="1">ATPase AAA-type core domain-containing protein</fullName>
    </recommendedName>
</protein>